<gene>
    <name evidence="3" type="ORF">GGQ96_002934</name>
</gene>
<feature type="transmembrane region" description="Helical" evidence="2">
    <location>
        <begin position="410"/>
        <end position="429"/>
    </location>
</feature>
<dbReference type="Pfam" id="PF13347">
    <property type="entry name" value="MFS_2"/>
    <property type="match status" value="1"/>
</dbReference>
<dbReference type="GO" id="GO:0005886">
    <property type="term" value="C:plasma membrane"/>
    <property type="evidence" value="ECO:0007669"/>
    <property type="project" value="TreeGrafter"/>
</dbReference>
<sequence length="436" mass="45542">MTGAGQGARPSKPRLALFAFGDFAFNLYWQSALLYLLFYYTEALGLGVERAAALYLLASIWDGVANFAVGVLVDRYGDGQRCRFAIMAGALPLGLSFVLAYAPPPVAGGGASLFILAGHLLFRTAYAAVNVPYLALSARVSPDSDDRAFVAGLRMLAGTAAAVTVALGTSWLGTWLLGAGPRAYFGAALLFAVLATAILLAVGATTRLAVPEPAPGMRPSIGRCLASLARNRAFVTLSAAMMAMIAATTILNKSVLYYFKYVFGSEGAGQVALAAMLAVSAAAVPVWMVLARATGTRRAWFVAIGLCVAALTGFAILGIDRIAPMQGFLIFMQAATVGLHFAYWALLPDTIDYGERTTGVRVEGIVFGLAALLQRVAIGLATAILGLSFGKAGYVANVAQSSETLADMRWTVALVPLGFFLLSGAVMAVNPLRPGE</sequence>
<dbReference type="EMBL" id="JACHNY010000006">
    <property type="protein sequence ID" value="MBB4618788.1"/>
    <property type="molecule type" value="Genomic_DNA"/>
</dbReference>
<dbReference type="GO" id="GO:0008643">
    <property type="term" value="P:carbohydrate transport"/>
    <property type="evidence" value="ECO:0007669"/>
    <property type="project" value="InterPro"/>
</dbReference>
<evidence type="ECO:0000313" key="3">
    <source>
        <dbReference type="EMBL" id="MBB4618788.1"/>
    </source>
</evidence>
<feature type="transmembrane region" description="Helical" evidence="2">
    <location>
        <begin position="366"/>
        <end position="390"/>
    </location>
</feature>
<feature type="transmembrane region" description="Helical" evidence="2">
    <location>
        <begin position="148"/>
        <end position="172"/>
    </location>
</feature>
<feature type="transmembrane region" description="Helical" evidence="2">
    <location>
        <begin position="184"/>
        <end position="210"/>
    </location>
</feature>
<feature type="transmembrane region" description="Helical" evidence="2">
    <location>
        <begin position="325"/>
        <end position="346"/>
    </location>
</feature>
<keyword evidence="2" id="KW-0812">Transmembrane</keyword>
<accession>A0A7W7AKM6</accession>
<dbReference type="AlphaFoldDB" id="A0A7W7AKM6"/>
<proteinExistence type="inferred from homology"/>
<keyword evidence="2" id="KW-1133">Transmembrane helix</keyword>
<feature type="transmembrane region" description="Helical" evidence="2">
    <location>
        <begin position="52"/>
        <end position="72"/>
    </location>
</feature>
<name>A0A7W7AKM6_9SPHN</name>
<dbReference type="Proteomes" id="UP000574769">
    <property type="component" value="Unassembled WGS sequence"/>
</dbReference>
<feature type="transmembrane region" description="Helical" evidence="2">
    <location>
        <begin position="84"/>
        <end position="102"/>
    </location>
</feature>
<feature type="transmembrane region" description="Helical" evidence="2">
    <location>
        <begin position="15"/>
        <end position="40"/>
    </location>
</feature>
<feature type="transmembrane region" description="Helical" evidence="2">
    <location>
        <begin position="299"/>
        <end position="319"/>
    </location>
</feature>
<reference evidence="3 4" key="1">
    <citation type="submission" date="2020-08" db="EMBL/GenBank/DDBJ databases">
        <title>Genomic Encyclopedia of Type Strains, Phase IV (KMG-IV): sequencing the most valuable type-strain genomes for metagenomic binning, comparative biology and taxonomic classification.</title>
        <authorList>
            <person name="Goeker M."/>
        </authorList>
    </citation>
    <scope>NUCLEOTIDE SEQUENCE [LARGE SCALE GENOMIC DNA]</scope>
    <source>
        <strain evidence="3 4">DSM 15867</strain>
    </source>
</reference>
<dbReference type="Gene3D" id="1.20.1250.20">
    <property type="entry name" value="MFS general substrate transporter like domains"/>
    <property type="match status" value="2"/>
</dbReference>
<dbReference type="RefSeq" id="WP_184115999.1">
    <property type="nucleotide sequence ID" value="NZ_JACHNY010000006.1"/>
</dbReference>
<organism evidence="3 4">
    <name type="scientific">Sphingomonas abaci</name>
    <dbReference type="NCBI Taxonomy" id="237611"/>
    <lineage>
        <taxon>Bacteria</taxon>
        <taxon>Pseudomonadati</taxon>
        <taxon>Pseudomonadota</taxon>
        <taxon>Alphaproteobacteria</taxon>
        <taxon>Sphingomonadales</taxon>
        <taxon>Sphingomonadaceae</taxon>
        <taxon>Sphingomonas</taxon>
    </lineage>
</organism>
<keyword evidence="2" id="KW-0472">Membrane</keyword>
<dbReference type="PANTHER" id="PTHR11328">
    <property type="entry name" value="MAJOR FACILITATOR SUPERFAMILY DOMAIN-CONTAINING PROTEIN"/>
    <property type="match status" value="1"/>
</dbReference>
<comment type="caution">
    <text evidence="3">The sequence shown here is derived from an EMBL/GenBank/DDBJ whole genome shotgun (WGS) entry which is preliminary data.</text>
</comment>
<evidence type="ECO:0000256" key="2">
    <source>
        <dbReference type="SAM" id="Phobius"/>
    </source>
</evidence>
<dbReference type="GO" id="GO:0015293">
    <property type="term" value="F:symporter activity"/>
    <property type="evidence" value="ECO:0007669"/>
    <property type="project" value="InterPro"/>
</dbReference>
<feature type="transmembrane region" description="Helical" evidence="2">
    <location>
        <begin position="114"/>
        <end position="136"/>
    </location>
</feature>
<dbReference type="SUPFAM" id="SSF103473">
    <property type="entry name" value="MFS general substrate transporter"/>
    <property type="match status" value="1"/>
</dbReference>
<feature type="transmembrane region" description="Helical" evidence="2">
    <location>
        <begin position="231"/>
        <end position="251"/>
    </location>
</feature>
<evidence type="ECO:0000313" key="4">
    <source>
        <dbReference type="Proteomes" id="UP000574769"/>
    </source>
</evidence>
<dbReference type="PANTHER" id="PTHR11328:SF24">
    <property type="entry name" value="MAJOR FACILITATOR SUPERFAMILY (MFS) PROFILE DOMAIN-CONTAINING PROTEIN"/>
    <property type="match status" value="1"/>
</dbReference>
<comment type="similarity">
    <text evidence="1">Belongs to the sodium:galactoside symporter (TC 2.A.2) family.</text>
</comment>
<protein>
    <submittedName>
        <fullName evidence="3">GPH family glycoside/pentoside/hexuronide:cation symporter</fullName>
    </submittedName>
</protein>
<evidence type="ECO:0000256" key="1">
    <source>
        <dbReference type="ARBA" id="ARBA00009617"/>
    </source>
</evidence>
<dbReference type="InterPro" id="IPR036259">
    <property type="entry name" value="MFS_trans_sf"/>
</dbReference>
<keyword evidence="4" id="KW-1185">Reference proteome</keyword>
<dbReference type="InterPro" id="IPR039672">
    <property type="entry name" value="MFS_2"/>
</dbReference>
<feature type="transmembrane region" description="Helical" evidence="2">
    <location>
        <begin position="271"/>
        <end position="290"/>
    </location>
</feature>